<dbReference type="PANTHER" id="PTHR38039:SF1">
    <property type="entry name" value="TOXIN YOEB"/>
    <property type="match status" value="1"/>
</dbReference>
<dbReference type="EMBL" id="AP025732">
    <property type="protein sequence ID" value="BDI17732.1"/>
    <property type="molecule type" value="Genomic_DNA"/>
</dbReference>
<dbReference type="SUPFAM" id="SSF143011">
    <property type="entry name" value="RelE-like"/>
    <property type="match status" value="1"/>
</dbReference>
<gene>
    <name evidence="8" type="primary">relE</name>
    <name evidence="8" type="ORF">ANSO36C_35340</name>
</gene>
<dbReference type="PANTHER" id="PTHR38039">
    <property type="entry name" value="TOXIN YOEB"/>
    <property type="match status" value="1"/>
</dbReference>
<dbReference type="Gene3D" id="3.30.2310.20">
    <property type="entry name" value="RelE-like"/>
    <property type="match status" value="1"/>
</dbReference>
<evidence type="ECO:0000256" key="1">
    <source>
        <dbReference type="ARBA" id="ARBA00008172"/>
    </source>
</evidence>
<dbReference type="Proteomes" id="UP001055453">
    <property type="component" value="Chromosome"/>
</dbReference>
<keyword evidence="3" id="KW-0540">Nuclease</keyword>
<dbReference type="InterPro" id="IPR035093">
    <property type="entry name" value="RelE/ParE_toxin_dom_sf"/>
</dbReference>
<accession>A0ABN6Q6V5</accession>
<evidence type="ECO:0000256" key="5">
    <source>
        <dbReference type="ARBA" id="ARBA00022801"/>
    </source>
</evidence>
<evidence type="ECO:0000256" key="4">
    <source>
        <dbReference type="ARBA" id="ARBA00022759"/>
    </source>
</evidence>
<keyword evidence="5" id="KW-0378">Hydrolase</keyword>
<evidence type="ECO:0000256" key="6">
    <source>
        <dbReference type="ARBA" id="ARBA00030388"/>
    </source>
</evidence>
<keyword evidence="2" id="KW-1277">Toxin-antitoxin system</keyword>
<dbReference type="Pfam" id="PF06769">
    <property type="entry name" value="YoeB_toxin"/>
    <property type="match status" value="1"/>
</dbReference>
<name>A0ABN6Q6V5_NOSCO</name>
<protein>
    <recommendedName>
        <fullName evidence="7">Endoribonuclease YoeB</fullName>
    </recommendedName>
    <alternativeName>
        <fullName evidence="6">Putative mRNA interferase YoeB</fullName>
    </alternativeName>
</protein>
<keyword evidence="9" id="KW-1185">Reference proteome</keyword>
<evidence type="ECO:0000313" key="9">
    <source>
        <dbReference type="Proteomes" id="UP001055453"/>
    </source>
</evidence>
<sequence>MNMKKITFEPEAFEQLGQWATEDKKIFKKILALIRDIQREPFAGIGKPEPLKYELQGYWSRRITDEHRLVYKVQEDLLIILTCKYHYEQ</sequence>
<proteinExistence type="inferred from homology"/>
<evidence type="ECO:0000313" key="8">
    <source>
        <dbReference type="EMBL" id="BDI17732.1"/>
    </source>
</evidence>
<reference evidence="8" key="1">
    <citation type="submission" date="2022-04" db="EMBL/GenBank/DDBJ databases">
        <title>Complete genome sequence of a cyanobacterium, Nostoc sp. SO-36, isolated in Antarctica.</title>
        <authorList>
            <person name="Kanesaki Y."/>
            <person name="Effendi D."/>
            <person name="Sakamoto T."/>
            <person name="Ohtani S."/>
            <person name="Awai K."/>
        </authorList>
    </citation>
    <scope>NUCLEOTIDE SEQUENCE</scope>
    <source>
        <strain evidence="8">SO-36</strain>
    </source>
</reference>
<keyword evidence="4" id="KW-0255">Endonuclease</keyword>
<organism evidence="8 9">
    <name type="scientific">Nostoc cf. commune SO-36</name>
    <dbReference type="NCBI Taxonomy" id="449208"/>
    <lineage>
        <taxon>Bacteria</taxon>
        <taxon>Bacillati</taxon>
        <taxon>Cyanobacteriota</taxon>
        <taxon>Cyanophyceae</taxon>
        <taxon>Nostocales</taxon>
        <taxon>Nostocaceae</taxon>
        <taxon>Nostoc</taxon>
    </lineage>
</organism>
<evidence type="ECO:0000256" key="3">
    <source>
        <dbReference type="ARBA" id="ARBA00022722"/>
    </source>
</evidence>
<dbReference type="NCBIfam" id="TIGR02116">
    <property type="entry name" value="toxin_Txe_YoeB"/>
    <property type="match status" value="1"/>
</dbReference>
<comment type="similarity">
    <text evidence="1">Belongs to the YoeB family.</text>
</comment>
<evidence type="ECO:0000256" key="2">
    <source>
        <dbReference type="ARBA" id="ARBA00022649"/>
    </source>
</evidence>
<dbReference type="InterPro" id="IPR009614">
    <property type="entry name" value="YoeB_toxin"/>
</dbReference>
<evidence type="ECO:0000256" key="7">
    <source>
        <dbReference type="ARBA" id="ARBA00050056"/>
    </source>
</evidence>